<proteinExistence type="predicted"/>
<evidence type="ECO:0000256" key="1">
    <source>
        <dbReference type="ARBA" id="ARBA00004236"/>
    </source>
</evidence>
<protein>
    <recommendedName>
        <fullName evidence="6">Glycosyltransferase 2-like domain-containing protein</fullName>
    </recommendedName>
</protein>
<dbReference type="EMBL" id="MFNF01000001">
    <property type="protein sequence ID" value="OGH04920.1"/>
    <property type="molecule type" value="Genomic_DNA"/>
</dbReference>
<comment type="subcellular location">
    <subcellularLocation>
        <location evidence="1">Cell membrane</location>
    </subcellularLocation>
</comment>
<dbReference type="SUPFAM" id="SSF53448">
    <property type="entry name" value="Nucleotide-diphospho-sugar transferases"/>
    <property type="match status" value="1"/>
</dbReference>
<dbReference type="InterPro" id="IPR026461">
    <property type="entry name" value="Trfase_2_rSAM/seldom_assoc"/>
</dbReference>
<evidence type="ECO:0000259" key="6">
    <source>
        <dbReference type="Pfam" id="PF00535"/>
    </source>
</evidence>
<dbReference type="NCBIfam" id="TIGR04283">
    <property type="entry name" value="glyco_like_mftF"/>
    <property type="match status" value="1"/>
</dbReference>
<dbReference type="CDD" id="cd02522">
    <property type="entry name" value="GT_2_like_a"/>
    <property type="match status" value="1"/>
</dbReference>
<evidence type="ECO:0000256" key="4">
    <source>
        <dbReference type="ARBA" id="ARBA00022679"/>
    </source>
</evidence>
<evidence type="ECO:0000256" key="2">
    <source>
        <dbReference type="ARBA" id="ARBA00022475"/>
    </source>
</evidence>
<dbReference type="PANTHER" id="PTHR43646:SF2">
    <property type="entry name" value="GLYCOSYLTRANSFERASE 2-LIKE DOMAIN-CONTAINING PROTEIN"/>
    <property type="match status" value="1"/>
</dbReference>
<organism evidence="7 8">
    <name type="scientific">Candidatus Lambdaproteobacteria bacterium RIFOXYD2_FULL_56_26</name>
    <dbReference type="NCBI Taxonomy" id="1817773"/>
    <lineage>
        <taxon>Bacteria</taxon>
        <taxon>Pseudomonadati</taxon>
        <taxon>Pseudomonadota</taxon>
        <taxon>Candidatus Lambdaproteobacteria</taxon>
    </lineage>
</organism>
<sequence length="237" mass="26210">MISVVLTCLNDGPHLEACLQSLGGFQGLEVRVVDGGSSESLAPRLARMGPVTLLHSPPGRARQFNLGAAQAQGEVLLFLHSDSLLPTGWREEIGRILANPKNIAGAFSFKTDLDHPKMARIERWANRRSRYLQLPYGDQGLFMAKATFEGLVGFAPLPLMEDYELVLRLKKQGRIETSPLPLVTSGRRWLAQGFGAVGWTNFKIILLYHLGISPDRLQKIYRSGPQQKAVDKQQKPG</sequence>
<keyword evidence="4" id="KW-0808">Transferase</keyword>
<reference evidence="7 8" key="1">
    <citation type="journal article" date="2016" name="Nat. Commun.">
        <title>Thousands of microbial genomes shed light on interconnected biogeochemical processes in an aquifer system.</title>
        <authorList>
            <person name="Anantharaman K."/>
            <person name="Brown C.T."/>
            <person name="Hug L.A."/>
            <person name="Sharon I."/>
            <person name="Castelle C.J."/>
            <person name="Probst A.J."/>
            <person name="Thomas B.C."/>
            <person name="Singh A."/>
            <person name="Wilkins M.J."/>
            <person name="Karaoz U."/>
            <person name="Brodie E.L."/>
            <person name="Williams K.H."/>
            <person name="Hubbard S.S."/>
            <person name="Banfield J.F."/>
        </authorList>
    </citation>
    <scope>NUCLEOTIDE SEQUENCE [LARGE SCALE GENOMIC DNA]</scope>
</reference>
<gene>
    <name evidence="7" type="ORF">A2557_08060</name>
</gene>
<evidence type="ECO:0000256" key="5">
    <source>
        <dbReference type="ARBA" id="ARBA00023136"/>
    </source>
</evidence>
<dbReference type="GO" id="GO:0005886">
    <property type="term" value="C:plasma membrane"/>
    <property type="evidence" value="ECO:0007669"/>
    <property type="project" value="UniProtKB-SubCell"/>
</dbReference>
<keyword evidence="5" id="KW-0472">Membrane</keyword>
<dbReference type="PANTHER" id="PTHR43646">
    <property type="entry name" value="GLYCOSYLTRANSFERASE"/>
    <property type="match status" value="1"/>
</dbReference>
<dbReference type="InterPro" id="IPR029044">
    <property type="entry name" value="Nucleotide-diphossugar_trans"/>
</dbReference>
<keyword evidence="3" id="KW-0328">Glycosyltransferase</keyword>
<dbReference type="Proteomes" id="UP000177583">
    <property type="component" value="Unassembled WGS sequence"/>
</dbReference>
<evidence type="ECO:0000313" key="8">
    <source>
        <dbReference type="Proteomes" id="UP000177583"/>
    </source>
</evidence>
<evidence type="ECO:0000313" key="7">
    <source>
        <dbReference type="EMBL" id="OGH04920.1"/>
    </source>
</evidence>
<comment type="caution">
    <text evidence="7">The sequence shown here is derived from an EMBL/GenBank/DDBJ whole genome shotgun (WGS) entry which is preliminary data.</text>
</comment>
<accession>A0A1F6H3N1</accession>
<evidence type="ECO:0000256" key="3">
    <source>
        <dbReference type="ARBA" id="ARBA00022676"/>
    </source>
</evidence>
<keyword evidence="2" id="KW-1003">Cell membrane</keyword>
<dbReference type="Pfam" id="PF00535">
    <property type="entry name" value="Glycos_transf_2"/>
    <property type="match status" value="1"/>
</dbReference>
<dbReference type="GO" id="GO:0016757">
    <property type="term" value="F:glycosyltransferase activity"/>
    <property type="evidence" value="ECO:0007669"/>
    <property type="project" value="UniProtKB-KW"/>
</dbReference>
<dbReference type="InterPro" id="IPR001173">
    <property type="entry name" value="Glyco_trans_2-like"/>
</dbReference>
<feature type="domain" description="Glycosyltransferase 2-like" evidence="6">
    <location>
        <begin position="3"/>
        <end position="134"/>
    </location>
</feature>
<dbReference type="AlphaFoldDB" id="A0A1F6H3N1"/>
<dbReference type="Gene3D" id="3.90.550.10">
    <property type="entry name" value="Spore Coat Polysaccharide Biosynthesis Protein SpsA, Chain A"/>
    <property type="match status" value="1"/>
</dbReference>
<name>A0A1F6H3N1_9PROT</name>